<organism evidence="2 3">
    <name type="scientific">Echinimonas agarilytica</name>
    <dbReference type="NCBI Taxonomy" id="1215918"/>
    <lineage>
        <taxon>Bacteria</taxon>
        <taxon>Pseudomonadati</taxon>
        <taxon>Pseudomonadota</taxon>
        <taxon>Gammaproteobacteria</taxon>
        <taxon>Alteromonadales</taxon>
        <taxon>Echinimonadaceae</taxon>
        <taxon>Echinimonas</taxon>
    </lineage>
</organism>
<feature type="transmembrane region" description="Helical" evidence="1">
    <location>
        <begin position="38"/>
        <end position="59"/>
    </location>
</feature>
<keyword evidence="3" id="KW-1185">Reference proteome</keyword>
<proteinExistence type="predicted"/>
<gene>
    <name evidence="2" type="ORF">NAF29_01435</name>
</gene>
<keyword evidence="1" id="KW-0472">Membrane</keyword>
<sequence length="110" mass="12569">MRKIINQPFPVLSGVDPTIRRRVIRLAASRIVYWKDPYIAGHWFVSGLVMLMLCSVLTTLSALNFVTWFGLFVLPWSVIVDMMLVPHYAEKIEPLLADALKDVAHFNVID</sequence>
<dbReference type="AlphaFoldDB" id="A0AA41W3Y2"/>
<reference evidence="2 3" key="1">
    <citation type="journal article" date="2013" name="Antonie Van Leeuwenhoek">
        <title>Echinimonas agarilytica gen. nov., sp. nov., a new gammaproteobacterium isolated from the sea urchin Strongylocentrotus intermedius.</title>
        <authorList>
            <person name="Nedashkovskaya O.I."/>
            <person name="Stenkova A.M."/>
            <person name="Zhukova N.V."/>
            <person name="Van Trappen S."/>
            <person name="Lee J.S."/>
            <person name="Kim S.B."/>
        </authorList>
    </citation>
    <scope>NUCLEOTIDE SEQUENCE [LARGE SCALE GENOMIC DNA]</scope>
    <source>
        <strain evidence="2 3">KMM 6351</strain>
    </source>
</reference>
<name>A0AA41W3Y2_9GAMM</name>
<evidence type="ECO:0000256" key="1">
    <source>
        <dbReference type="SAM" id="Phobius"/>
    </source>
</evidence>
<keyword evidence="1" id="KW-1133">Transmembrane helix</keyword>
<keyword evidence="1" id="KW-0812">Transmembrane</keyword>
<accession>A0AA41W3Y2</accession>
<feature type="transmembrane region" description="Helical" evidence="1">
    <location>
        <begin position="65"/>
        <end position="85"/>
    </location>
</feature>
<evidence type="ECO:0000313" key="2">
    <source>
        <dbReference type="EMBL" id="MCM2678332.1"/>
    </source>
</evidence>
<dbReference type="EMBL" id="JAMQGP010000001">
    <property type="protein sequence ID" value="MCM2678332.1"/>
    <property type="molecule type" value="Genomic_DNA"/>
</dbReference>
<comment type="caution">
    <text evidence="2">The sequence shown here is derived from an EMBL/GenBank/DDBJ whole genome shotgun (WGS) entry which is preliminary data.</text>
</comment>
<evidence type="ECO:0000313" key="3">
    <source>
        <dbReference type="Proteomes" id="UP001165393"/>
    </source>
</evidence>
<dbReference type="Proteomes" id="UP001165393">
    <property type="component" value="Unassembled WGS sequence"/>
</dbReference>
<dbReference type="RefSeq" id="WP_251259703.1">
    <property type="nucleotide sequence ID" value="NZ_JAMQGP010000001.1"/>
</dbReference>
<protein>
    <submittedName>
        <fullName evidence="2">Uncharacterized protein</fullName>
    </submittedName>
</protein>